<protein>
    <submittedName>
        <fullName evidence="2">Uncharacterized protein</fullName>
    </submittedName>
</protein>
<feature type="region of interest" description="Disordered" evidence="1">
    <location>
        <begin position="1"/>
        <end position="28"/>
    </location>
</feature>
<name>A0A8X7PIX7_BRACI</name>
<proteinExistence type="predicted"/>
<gene>
    <name evidence="2" type="ORF">Bca52824_081574</name>
</gene>
<evidence type="ECO:0000256" key="1">
    <source>
        <dbReference type="SAM" id="MobiDB-lite"/>
    </source>
</evidence>
<organism evidence="2 3">
    <name type="scientific">Brassica carinata</name>
    <name type="common">Ethiopian mustard</name>
    <name type="synonym">Abyssinian cabbage</name>
    <dbReference type="NCBI Taxonomy" id="52824"/>
    <lineage>
        <taxon>Eukaryota</taxon>
        <taxon>Viridiplantae</taxon>
        <taxon>Streptophyta</taxon>
        <taxon>Embryophyta</taxon>
        <taxon>Tracheophyta</taxon>
        <taxon>Spermatophyta</taxon>
        <taxon>Magnoliopsida</taxon>
        <taxon>eudicotyledons</taxon>
        <taxon>Gunneridae</taxon>
        <taxon>Pentapetalae</taxon>
        <taxon>rosids</taxon>
        <taxon>malvids</taxon>
        <taxon>Brassicales</taxon>
        <taxon>Brassicaceae</taxon>
        <taxon>Brassiceae</taxon>
        <taxon>Brassica</taxon>
    </lineage>
</organism>
<accession>A0A8X7PIX7</accession>
<evidence type="ECO:0000313" key="2">
    <source>
        <dbReference type="EMBL" id="KAG2251438.1"/>
    </source>
</evidence>
<reference evidence="2 3" key="1">
    <citation type="submission" date="2020-02" db="EMBL/GenBank/DDBJ databases">
        <authorList>
            <person name="Ma Q."/>
            <person name="Huang Y."/>
            <person name="Song X."/>
            <person name="Pei D."/>
        </authorList>
    </citation>
    <scope>NUCLEOTIDE SEQUENCE [LARGE SCALE GENOMIC DNA]</scope>
    <source>
        <strain evidence="2">Sxm20200214</strain>
        <tissue evidence="2">Leaf</tissue>
    </source>
</reference>
<comment type="caution">
    <text evidence="2">The sequence shown here is derived from an EMBL/GenBank/DDBJ whole genome shotgun (WGS) entry which is preliminary data.</text>
</comment>
<dbReference type="EMBL" id="JAAMPC010000016">
    <property type="protein sequence ID" value="KAG2251438.1"/>
    <property type="molecule type" value="Genomic_DNA"/>
</dbReference>
<keyword evidence="3" id="KW-1185">Reference proteome</keyword>
<evidence type="ECO:0000313" key="3">
    <source>
        <dbReference type="Proteomes" id="UP000886595"/>
    </source>
</evidence>
<dbReference type="Proteomes" id="UP000886595">
    <property type="component" value="Unassembled WGS sequence"/>
</dbReference>
<sequence>MSETEATGVPDDSAPATSLSADATEHTPIGVIESVEEAVGGAEKWVDDHSSPRRFKLPSNSSSFMFSLTFWTWLTEQTTPIPG</sequence>
<dbReference type="AlphaFoldDB" id="A0A8X7PIX7"/>